<comment type="pathway">
    <text evidence="1 6">Cell wall biogenesis; peptidoglycan biosynthesis.</text>
</comment>
<dbReference type="GO" id="GO:0071972">
    <property type="term" value="F:peptidoglycan L,D-transpeptidase activity"/>
    <property type="evidence" value="ECO:0007669"/>
    <property type="project" value="TreeGrafter"/>
</dbReference>
<dbReference type="GO" id="GO:0018104">
    <property type="term" value="P:peptidoglycan-protein cross-linking"/>
    <property type="evidence" value="ECO:0007669"/>
    <property type="project" value="TreeGrafter"/>
</dbReference>
<keyword evidence="2" id="KW-0808">Transferase</keyword>
<dbReference type="EMBL" id="CP064954">
    <property type="protein sequence ID" value="QPK79577.1"/>
    <property type="molecule type" value="Genomic_DNA"/>
</dbReference>
<organism evidence="10 11">
    <name type="scientific">Corynebacterium lizhenjunii</name>
    <dbReference type="NCBI Taxonomy" id="2709394"/>
    <lineage>
        <taxon>Bacteria</taxon>
        <taxon>Bacillati</taxon>
        <taxon>Actinomycetota</taxon>
        <taxon>Actinomycetes</taxon>
        <taxon>Mycobacteriales</taxon>
        <taxon>Corynebacteriaceae</taxon>
        <taxon>Corynebacterium</taxon>
    </lineage>
</organism>
<evidence type="ECO:0000256" key="3">
    <source>
        <dbReference type="ARBA" id="ARBA00022960"/>
    </source>
</evidence>
<dbReference type="RefSeq" id="WP_165010705.1">
    <property type="nucleotide sequence ID" value="NZ_CP064954.1"/>
</dbReference>
<dbReference type="InterPro" id="IPR005490">
    <property type="entry name" value="LD_TPept_cat_dom"/>
</dbReference>
<keyword evidence="5 6" id="KW-0961">Cell wall biogenesis/degradation</keyword>
<dbReference type="GO" id="GO:0005576">
    <property type="term" value="C:extracellular region"/>
    <property type="evidence" value="ECO:0007669"/>
    <property type="project" value="TreeGrafter"/>
</dbReference>
<dbReference type="GO" id="GO:0071555">
    <property type="term" value="P:cell wall organization"/>
    <property type="evidence" value="ECO:0007669"/>
    <property type="project" value="UniProtKB-UniRule"/>
</dbReference>
<evidence type="ECO:0000256" key="6">
    <source>
        <dbReference type="PROSITE-ProRule" id="PRU01373"/>
    </source>
</evidence>
<dbReference type="PANTHER" id="PTHR30582:SF33">
    <property type="entry name" value="EXPORTED PROTEIN"/>
    <property type="match status" value="1"/>
</dbReference>
<feature type="domain" description="L,D-TPase catalytic" evidence="9">
    <location>
        <begin position="155"/>
        <end position="264"/>
    </location>
</feature>
<keyword evidence="4 6" id="KW-0573">Peptidoglycan synthesis</keyword>
<evidence type="ECO:0000313" key="11">
    <source>
        <dbReference type="Proteomes" id="UP000594681"/>
    </source>
</evidence>
<feature type="region of interest" description="Disordered" evidence="7">
    <location>
        <begin position="126"/>
        <end position="146"/>
    </location>
</feature>
<evidence type="ECO:0000256" key="7">
    <source>
        <dbReference type="SAM" id="MobiDB-lite"/>
    </source>
</evidence>
<dbReference type="UniPathway" id="UPA00219"/>
<dbReference type="Gene3D" id="2.40.440.10">
    <property type="entry name" value="L,D-transpeptidase catalytic domain-like"/>
    <property type="match status" value="1"/>
</dbReference>
<dbReference type="AlphaFoldDB" id="A0A7T0PCC1"/>
<dbReference type="KEGG" id="cliz:G7Y31_02380"/>
<proteinExistence type="predicted"/>
<accession>A0A7T0PCC1</accession>
<feature type="signal peptide" evidence="8">
    <location>
        <begin position="1"/>
        <end position="22"/>
    </location>
</feature>
<dbReference type="PROSITE" id="PS52029">
    <property type="entry name" value="LD_TPASE"/>
    <property type="match status" value="1"/>
</dbReference>
<sequence>MKNFGLKSAACATALAATISLAATPAASAQSLGSSMPQVPQLPQLSSATTPGEFLGLNPDQAWAHRNELRRQIDNLNNPVVGGPLGDAVDGALEAVFPGLIARKNAEIRAEQERKARERAEQVARERAASEAAARQAEEERRRNSFNRGACPADAKVCVDLAGRRTWLQDGRGNVTHVATSMAPGKPGQETPRGTFYINRKVRDEVSREFGNAPMPYAMYFTNNGHAFHQGNPAYDSAGCVRLPQQDAVKYWNDVNIGDKVVIY</sequence>
<dbReference type="Pfam" id="PF03734">
    <property type="entry name" value="YkuD"/>
    <property type="match status" value="1"/>
</dbReference>
<evidence type="ECO:0000259" key="9">
    <source>
        <dbReference type="PROSITE" id="PS52029"/>
    </source>
</evidence>
<dbReference type="GO" id="GO:0016740">
    <property type="term" value="F:transferase activity"/>
    <property type="evidence" value="ECO:0007669"/>
    <property type="project" value="UniProtKB-KW"/>
</dbReference>
<feature type="active site" description="Proton donor/acceptor" evidence="6">
    <location>
        <position position="229"/>
    </location>
</feature>
<dbReference type="InterPro" id="IPR050979">
    <property type="entry name" value="LD-transpeptidase"/>
</dbReference>
<dbReference type="SUPFAM" id="SSF141523">
    <property type="entry name" value="L,D-transpeptidase catalytic domain-like"/>
    <property type="match status" value="1"/>
</dbReference>
<dbReference type="CDD" id="cd16913">
    <property type="entry name" value="YkuD_like"/>
    <property type="match status" value="1"/>
</dbReference>
<keyword evidence="11" id="KW-1185">Reference proteome</keyword>
<feature type="chain" id="PRO_5038853258" evidence="8">
    <location>
        <begin position="23"/>
        <end position="264"/>
    </location>
</feature>
<dbReference type="PANTHER" id="PTHR30582">
    <property type="entry name" value="L,D-TRANSPEPTIDASE"/>
    <property type="match status" value="1"/>
</dbReference>
<evidence type="ECO:0000256" key="8">
    <source>
        <dbReference type="SAM" id="SignalP"/>
    </source>
</evidence>
<reference evidence="10 11" key="1">
    <citation type="submission" date="2020-11" db="EMBL/GenBank/DDBJ databases">
        <title>Corynebacterium sp. ZJ-599.</title>
        <authorList>
            <person name="Zhou J."/>
        </authorList>
    </citation>
    <scope>NUCLEOTIDE SEQUENCE [LARGE SCALE GENOMIC DNA]</scope>
    <source>
        <strain evidence="10 11">ZJ-599</strain>
    </source>
</reference>
<gene>
    <name evidence="10" type="ORF">G7Y31_02380</name>
</gene>
<feature type="region of interest" description="Disordered" evidence="7">
    <location>
        <begin position="31"/>
        <end position="58"/>
    </location>
</feature>
<evidence type="ECO:0000256" key="1">
    <source>
        <dbReference type="ARBA" id="ARBA00004752"/>
    </source>
</evidence>
<feature type="active site" description="Nucleophile" evidence="6">
    <location>
        <position position="240"/>
    </location>
</feature>
<evidence type="ECO:0000313" key="10">
    <source>
        <dbReference type="EMBL" id="QPK79577.1"/>
    </source>
</evidence>
<protein>
    <submittedName>
        <fullName evidence="10">L,D-transpeptidase</fullName>
    </submittedName>
</protein>
<evidence type="ECO:0000256" key="4">
    <source>
        <dbReference type="ARBA" id="ARBA00022984"/>
    </source>
</evidence>
<evidence type="ECO:0000256" key="2">
    <source>
        <dbReference type="ARBA" id="ARBA00022679"/>
    </source>
</evidence>
<feature type="compositionally biased region" description="Polar residues" evidence="7">
    <location>
        <begin position="33"/>
        <end position="50"/>
    </location>
</feature>
<dbReference type="InterPro" id="IPR038063">
    <property type="entry name" value="Transpep_catalytic_dom"/>
</dbReference>
<keyword evidence="3 6" id="KW-0133">Cell shape</keyword>
<keyword evidence="8" id="KW-0732">Signal</keyword>
<name>A0A7T0PCC1_9CORY</name>
<evidence type="ECO:0000256" key="5">
    <source>
        <dbReference type="ARBA" id="ARBA00023316"/>
    </source>
</evidence>
<dbReference type="GO" id="GO:0008360">
    <property type="term" value="P:regulation of cell shape"/>
    <property type="evidence" value="ECO:0007669"/>
    <property type="project" value="UniProtKB-UniRule"/>
</dbReference>
<dbReference type="Proteomes" id="UP000594681">
    <property type="component" value="Chromosome"/>
</dbReference>